<feature type="region of interest" description="Disordered" evidence="2">
    <location>
        <begin position="279"/>
        <end position="324"/>
    </location>
</feature>
<feature type="compositionally biased region" description="Acidic residues" evidence="2">
    <location>
        <begin position="298"/>
        <end position="321"/>
    </location>
</feature>
<feature type="compositionally biased region" description="Low complexity" evidence="2">
    <location>
        <begin position="23"/>
        <end position="33"/>
    </location>
</feature>
<sequence>MNGSTHALTPDFLSNEFIPPNRQQQQQQQQQQQSPQIRQSFMPPPLSYPQQDVIGTMSDSIDMYDDHNSSIKRVGLRETALSTQIQIQQKKKARPKTGGISISGHSNIYGNGSSASSIASSSFYDGLQPPQGRFSMVSRPRSSNGSNVSVYSHNSSSSSLPYQQQHQHQQQQQQQQQHYYVPPPSQLHESPRFNQSPRLQQQQQQQQYRSNQIPLQYTQLQIQHQSQSRSIGSPGLRRTSILSQTGVGVGVGVGVGNSNVDGGDFLKTRISVDSPLSFINLSPKKQNNDRSALRTPDSMDDDDDDDDEYIDIDEGDDEDDDAVPKNTIKSIFTSNQDDELNKLKNENEVLLKELNDLKSLTIKEKQDNEDIIKSLKSENVKFRLNVNSTKQKTSNEDLETINSLKNENDNYKKLNFKLSNIENDYESVLKNYELLAEQNDKLMNQNDDLMNKLIEQQLKNKTQIEKLNESNGLIVDCFKKVILKLPEVILTKTSFEEIFKNLKIPDEINDDYNTILATKYNNNENENENKIAKITTTNNPQSGIITSDEQLFHLLRVELHTLALKLTTLEKSKLKIEKQLKKQIKNEKLTVKQLSIHRSFSEPFNSQSFNSKLRSRTNSDLSNFDYKDKDDESKFNTSFESGNGNGNRFKFGNRTGANLKFLNIVEPRFNIIRDE</sequence>
<organism evidence="3 4">
    <name type="scientific">[Candida] arabinofermentans NRRL YB-2248</name>
    <dbReference type="NCBI Taxonomy" id="983967"/>
    <lineage>
        <taxon>Eukaryota</taxon>
        <taxon>Fungi</taxon>
        <taxon>Dikarya</taxon>
        <taxon>Ascomycota</taxon>
        <taxon>Saccharomycotina</taxon>
        <taxon>Pichiomycetes</taxon>
        <taxon>Pichiales</taxon>
        <taxon>Pichiaceae</taxon>
        <taxon>Ogataea</taxon>
        <taxon>Ogataea/Candida clade</taxon>
    </lineage>
</organism>
<protein>
    <submittedName>
        <fullName evidence="3">Uncharacterized protein</fullName>
    </submittedName>
</protein>
<evidence type="ECO:0000256" key="1">
    <source>
        <dbReference type="SAM" id="Coils"/>
    </source>
</evidence>
<feature type="region of interest" description="Disordered" evidence="2">
    <location>
        <begin position="85"/>
        <end position="109"/>
    </location>
</feature>
<reference evidence="4" key="1">
    <citation type="submission" date="2016-04" db="EMBL/GenBank/DDBJ databases">
        <title>Comparative genomics of biotechnologically important yeasts.</title>
        <authorList>
            <consortium name="DOE Joint Genome Institute"/>
            <person name="Riley R."/>
            <person name="Haridas S."/>
            <person name="Wolfe K.H."/>
            <person name="Lopes M.R."/>
            <person name="Hittinger C.T."/>
            <person name="Goker M."/>
            <person name="Salamov A."/>
            <person name="Wisecaver J."/>
            <person name="Long T.M."/>
            <person name="Aerts A.L."/>
            <person name="Barry K."/>
            <person name="Choi C."/>
            <person name="Clum A."/>
            <person name="Coughlan A.Y."/>
            <person name="Deshpande S."/>
            <person name="Douglass A.P."/>
            <person name="Hanson S.J."/>
            <person name="Klenk H.-P."/>
            <person name="Labutti K."/>
            <person name="Lapidus A."/>
            <person name="Lindquist E."/>
            <person name="Lipzen A."/>
            <person name="Meier-Kolthoff J.P."/>
            <person name="Ohm R.A."/>
            <person name="Otillar R.P."/>
            <person name="Pangilinan J."/>
            <person name="Peng Y."/>
            <person name="Rokas A."/>
            <person name="Rosa C.A."/>
            <person name="Scheuner C."/>
            <person name="Sibirny A.A."/>
            <person name="Slot J.C."/>
            <person name="Stielow J.B."/>
            <person name="Sun H."/>
            <person name="Kurtzman C.P."/>
            <person name="Blackwell M."/>
            <person name="Grigoriev I.V."/>
            <person name="Jeffries T.W."/>
        </authorList>
    </citation>
    <scope>NUCLEOTIDE SEQUENCE [LARGE SCALE GENOMIC DNA]</scope>
    <source>
        <strain evidence="4">NRRL YB-2248</strain>
    </source>
</reference>
<feature type="coiled-coil region" evidence="1">
    <location>
        <begin position="404"/>
        <end position="459"/>
    </location>
</feature>
<dbReference type="OrthoDB" id="3994164at2759"/>
<name>A0A1E4ST46_9ASCO</name>
<keyword evidence="1" id="KW-0175">Coiled coil</keyword>
<evidence type="ECO:0000313" key="4">
    <source>
        <dbReference type="Proteomes" id="UP000094801"/>
    </source>
</evidence>
<proteinExistence type="predicted"/>
<accession>A0A1E4ST46</accession>
<feature type="coiled-coil region" evidence="1">
    <location>
        <begin position="333"/>
        <end position="360"/>
    </location>
</feature>
<dbReference type="AlphaFoldDB" id="A0A1E4ST46"/>
<dbReference type="Proteomes" id="UP000094801">
    <property type="component" value="Unassembled WGS sequence"/>
</dbReference>
<evidence type="ECO:0000313" key="3">
    <source>
        <dbReference type="EMBL" id="ODV82686.1"/>
    </source>
</evidence>
<evidence type="ECO:0000256" key="2">
    <source>
        <dbReference type="SAM" id="MobiDB-lite"/>
    </source>
</evidence>
<gene>
    <name evidence="3" type="ORF">CANARDRAFT_10346</name>
</gene>
<feature type="region of interest" description="Disordered" evidence="2">
    <location>
        <begin position="1"/>
        <end position="50"/>
    </location>
</feature>
<keyword evidence="4" id="KW-1185">Reference proteome</keyword>
<dbReference type="EMBL" id="KV453877">
    <property type="protein sequence ID" value="ODV82686.1"/>
    <property type="molecule type" value="Genomic_DNA"/>
</dbReference>
<feature type="compositionally biased region" description="Low complexity" evidence="2">
    <location>
        <begin position="142"/>
        <end position="180"/>
    </location>
</feature>
<feature type="region of interest" description="Disordered" evidence="2">
    <location>
        <begin position="131"/>
        <end position="210"/>
    </location>
</feature>